<dbReference type="InterPro" id="IPR007110">
    <property type="entry name" value="Ig-like_dom"/>
</dbReference>
<dbReference type="PROSITE" id="PS50835">
    <property type="entry name" value="IG_LIKE"/>
    <property type="match status" value="1"/>
</dbReference>
<comment type="caution">
    <text evidence="2">The sequence shown here is derived from an EMBL/GenBank/DDBJ whole genome shotgun (WGS) entry which is preliminary data.</text>
</comment>
<dbReference type="EMBL" id="JAKMXF010000067">
    <property type="protein sequence ID" value="KAI6658947.1"/>
    <property type="molecule type" value="Genomic_DNA"/>
</dbReference>
<dbReference type="Proteomes" id="UP001165289">
    <property type="component" value="Unassembled WGS sequence"/>
</dbReference>
<name>A0AAV7KCP5_9METZ</name>
<evidence type="ECO:0000313" key="3">
    <source>
        <dbReference type="Proteomes" id="UP001165289"/>
    </source>
</evidence>
<protein>
    <recommendedName>
        <fullName evidence="1">Ig-like domain-containing protein</fullName>
    </recommendedName>
</protein>
<keyword evidence="3" id="KW-1185">Reference proteome</keyword>
<sequence length="242" mass="27513">MSGGTADPLTPPVSRRILLSCRTENTQYYLYNDRTLVCASSDTSTEPEWRRNGAVINGIWDPVIGISTLDITTSQQGYYTCTLVTGTIHPKVEYASSVWSPIFKKIDTLERVQRSATKCVSCLSHFAYSERMRALGLICLENRRKRADSILTWKILNSHLSNNFDIPLTLRAVNRFRDHSLHLVPPQNRPVMTSVRMNVFTERVANVWNQLPEEGISAPSLSTFKGKLDKFYRNERNLLPCS</sequence>
<organism evidence="2 3">
    <name type="scientific">Oopsacas minuta</name>
    <dbReference type="NCBI Taxonomy" id="111878"/>
    <lineage>
        <taxon>Eukaryota</taxon>
        <taxon>Metazoa</taxon>
        <taxon>Porifera</taxon>
        <taxon>Hexactinellida</taxon>
        <taxon>Hexasterophora</taxon>
        <taxon>Lyssacinosida</taxon>
        <taxon>Leucopsacidae</taxon>
        <taxon>Oopsacas</taxon>
    </lineage>
</organism>
<proteinExistence type="predicted"/>
<gene>
    <name evidence="2" type="ORF">LOD99_10849</name>
</gene>
<evidence type="ECO:0000313" key="2">
    <source>
        <dbReference type="EMBL" id="KAI6658947.1"/>
    </source>
</evidence>
<reference evidence="2 3" key="1">
    <citation type="journal article" date="2023" name="BMC Biol.">
        <title>The compact genome of the sponge Oopsacas minuta (Hexactinellida) is lacking key metazoan core genes.</title>
        <authorList>
            <person name="Santini S."/>
            <person name="Schenkelaars Q."/>
            <person name="Jourda C."/>
            <person name="Duchesne M."/>
            <person name="Belahbib H."/>
            <person name="Rocher C."/>
            <person name="Selva M."/>
            <person name="Riesgo A."/>
            <person name="Vervoort M."/>
            <person name="Leys S.P."/>
            <person name="Kodjabachian L."/>
            <person name="Le Bivic A."/>
            <person name="Borchiellini C."/>
            <person name="Claverie J.M."/>
            <person name="Renard E."/>
        </authorList>
    </citation>
    <scope>NUCLEOTIDE SEQUENCE [LARGE SCALE GENOMIC DNA]</scope>
    <source>
        <strain evidence="2">SPO-2</strain>
    </source>
</reference>
<evidence type="ECO:0000259" key="1">
    <source>
        <dbReference type="PROSITE" id="PS50835"/>
    </source>
</evidence>
<dbReference type="AlphaFoldDB" id="A0AAV7KCP5"/>
<feature type="domain" description="Ig-like" evidence="1">
    <location>
        <begin position="11"/>
        <end position="83"/>
    </location>
</feature>
<accession>A0AAV7KCP5</accession>